<dbReference type="Gene3D" id="2.160.10.10">
    <property type="entry name" value="Hexapeptide repeat proteins"/>
    <property type="match status" value="1"/>
</dbReference>
<dbReference type="InterPro" id="IPR051159">
    <property type="entry name" value="Hexapeptide_acetyltransf"/>
</dbReference>
<dbReference type="SMART" id="SM01266">
    <property type="entry name" value="Mac"/>
    <property type="match status" value="1"/>
</dbReference>
<evidence type="ECO:0000259" key="3">
    <source>
        <dbReference type="SMART" id="SM01266"/>
    </source>
</evidence>
<keyword evidence="5" id="KW-1185">Reference proteome</keyword>
<reference evidence="4 5" key="1">
    <citation type="submission" date="2016-10" db="EMBL/GenBank/DDBJ databases">
        <authorList>
            <person name="de Groot N.N."/>
        </authorList>
    </citation>
    <scope>NUCLEOTIDE SEQUENCE [LARGE SCALE GENOMIC DNA]</scope>
    <source>
        <strain evidence="4 5">AA1</strain>
    </source>
</reference>
<dbReference type="InterPro" id="IPR011004">
    <property type="entry name" value="Trimer_LpxA-like_sf"/>
</dbReference>
<proteinExistence type="inferred from homology"/>
<evidence type="ECO:0000313" key="4">
    <source>
        <dbReference type="EMBL" id="SCX91104.1"/>
    </source>
</evidence>
<dbReference type="PANTHER" id="PTHR23416:SF23">
    <property type="entry name" value="ACETYLTRANSFERASE C18B11.09C-RELATED"/>
    <property type="match status" value="1"/>
</dbReference>
<dbReference type="GO" id="GO:0005829">
    <property type="term" value="C:cytosol"/>
    <property type="evidence" value="ECO:0007669"/>
    <property type="project" value="TreeGrafter"/>
</dbReference>
<sequence>MKSEKDKMLKGELYNASDTILLDERKKARELIHRLNYTEYGNDSTYRSILNTLLPNSATDIIIEPPFYCDYGYNIYSGSKVFFNFNCVLLDVMPIEIGSNVLFGPNVQVYTATHPVDAIRRREGLESAKPVTIGDDCWIGGNAVILPGVTIGKRCVIGSGAVVTKSIPSDVIVVGNPAKQIHNNNA</sequence>
<comment type="similarity">
    <text evidence="1">Belongs to the transferase hexapeptide repeat family.</text>
</comment>
<gene>
    <name evidence="4" type="ORF">SAMN05216233_10285</name>
</gene>
<protein>
    <submittedName>
        <fullName evidence="4">Maltose O-acetyltransferase</fullName>
    </submittedName>
</protein>
<dbReference type="RefSeq" id="WP_092208339.1">
    <property type="nucleotide sequence ID" value="NZ_FMUX01000002.1"/>
</dbReference>
<dbReference type="AlphaFoldDB" id="A0A1G5BLY9"/>
<evidence type="ECO:0000256" key="2">
    <source>
        <dbReference type="ARBA" id="ARBA00022679"/>
    </source>
</evidence>
<evidence type="ECO:0000256" key="1">
    <source>
        <dbReference type="ARBA" id="ARBA00007274"/>
    </source>
</evidence>
<evidence type="ECO:0000313" key="5">
    <source>
        <dbReference type="Proteomes" id="UP000198870"/>
    </source>
</evidence>
<name>A0A1G5BLY9_9BACT</name>
<organism evidence="4 5">
    <name type="scientific">Desulfoluna spongiiphila</name>
    <dbReference type="NCBI Taxonomy" id="419481"/>
    <lineage>
        <taxon>Bacteria</taxon>
        <taxon>Pseudomonadati</taxon>
        <taxon>Thermodesulfobacteriota</taxon>
        <taxon>Desulfobacteria</taxon>
        <taxon>Desulfobacterales</taxon>
        <taxon>Desulfolunaceae</taxon>
        <taxon>Desulfoluna</taxon>
    </lineage>
</organism>
<dbReference type="InterPro" id="IPR024688">
    <property type="entry name" value="Mac_dom"/>
</dbReference>
<dbReference type="EMBL" id="FMUX01000002">
    <property type="protein sequence ID" value="SCX91104.1"/>
    <property type="molecule type" value="Genomic_DNA"/>
</dbReference>
<dbReference type="Pfam" id="PF00132">
    <property type="entry name" value="Hexapep"/>
    <property type="match status" value="1"/>
</dbReference>
<dbReference type="GO" id="GO:0016413">
    <property type="term" value="F:O-acetyltransferase activity"/>
    <property type="evidence" value="ECO:0007669"/>
    <property type="project" value="UniProtKB-ARBA"/>
</dbReference>
<feature type="domain" description="Maltose/galactoside acetyltransferase" evidence="3">
    <location>
        <begin position="5"/>
        <end position="59"/>
    </location>
</feature>
<dbReference type="InterPro" id="IPR001451">
    <property type="entry name" value="Hexapep"/>
</dbReference>
<dbReference type="Proteomes" id="UP000198870">
    <property type="component" value="Unassembled WGS sequence"/>
</dbReference>
<dbReference type="STRING" id="419481.SAMN05216233_10285"/>
<dbReference type="PANTHER" id="PTHR23416">
    <property type="entry name" value="SIALIC ACID SYNTHASE-RELATED"/>
    <property type="match status" value="1"/>
</dbReference>
<dbReference type="FunFam" id="2.160.10.10:FF:000008">
    <property type="entry name" value="Maltose O-acetyltransferase"/>
    <property type="match status" value="1"/>
</dbReference>
<dbReference type="OrthoDB" id="272049at2"/>
<dbReference type="Pfam" id="PF12464">
    <property type="entry name" value="Mac"/>
    <property type="match status" value="1"/>
</dbReference>
<dbReference type="CDD" id="cd03357">
    <property type="entry name" value="LbH_MAT_GAT"/>
    <property type="match status" value="1"/>
</dbReference>
<accession>A0A1G5BLY9</accession>
<keyword evidence="2 4" id="KW-0808">Transferase</keyword>
<dbReference type="SUPFAM" id="SSF51161">
    <property type="entry name" value="Trimeric LpxA-like enzymes"/>
    <property type="match status" value="1"/>
</dbReference>